<dbReference type="AlphaFoldDB" id="A0A1H0E8Z1"/>
<organism evidence="3 4">
    <name type="scientific">Alkalicoccus daliensis</name>
    <dbReference type="NCBI Taxonomy" id="745820"/>
    <lineage>
        <taxon>Bacteria</taxon>
        <taxon>Bacillati</taxon>
        <taxon>Bacillota</taxon>
        <taxon>Bacilli</taxon>
        <taxon>Bacillales</taxon>
        <taxon>Bacillaceae</taxon>
        <taxon>Alkalicoccus</taxon>
    </lineage>
</organism>
<keyword evidence="2" id="KW-1133">Transmembrane helix</keyword>
<keyword evidence="2" id="KW-0472">Membrane</keyword>
<feature type="region of interest" description="Disordered" evidence="1">
    <location>
        <begin position="160"/>
        <end position="209"/>
    </location>
</feature>
<dbReference type="EMBL" id="FNIL01000003">
    <property type="protein sequence ID" value="SDN78756.1"/>
    <property type="molecule type" value="Genomic_DNA"/>
</dbReference>
<evidence type="ECO:0000313" key="4">
    <source>
        <dbReference type="Proteomes" id="UP000198778"/>
    </source>
</evidence>
<proteinExistence type="predicted"/>
<protein>
    <submittedName>
        <fullName evidence="3">Uncharacterized protein</fullName>
    </submittedName>
</protein>
<feature type="transmembrane region" description="Helical" evidence="2">
    <location>
        <begin position="100"/>
        <end position="118"/>
    </location>
</feature>
<feature type="transmembrane region" description="Helical" evidence="2">
    <location>
        <begin position="57"/>
        <end position="79"/>
    </location>
</feature>
<evidence type="ECO:0000256" key="2">
    <source>
        <dbReference type="SAM" id="Phobius"/>
    </source>
</evidence>
<evidence type="ECO:0000256" key="1">
    <source>
        <dbReference type="SAM" id="MobiDB-lite"/>
    </source>
</evidence>
<feature type="transmembrane region" description="Helical" evidence="2">
    <location>
        <begin position="130"/>
        <end position="149"/>
    </location>
</feature>
<gene>
    <name evidence="3" type="ORF">SAMN04488053_103247</name>
</gene>
<feature type="compositionally biased region" description="Basic and acidic residues" evidence="1">
    <location>
        <begin position="188"/>
        <end position="209"/>
    </location>
</feature>
<name>A0A1H0E8Z1_9BACI</name>
<dbReference type="OrthoDB" id="2969392at2"/>
<feature type="compositionally biased region" description="Low complexity" evidence="1">
    <location>
        <begin position="162"/>
        <end position="174"/>
    </location>
</feature>
<dbReference type="Proteomes" id="UP000198778">
    <property type="component" value="Unassembled WGS sequence"/>
</dbReference>
<dbReference type="RefSeq" id="WP_090842273.1">
    <property type="nucleotide sequence ID" value="NZ_FNIL01000003.1"/>
</dbReference>
<sequence length="295" mass="33887">MNKWNMQKVLQSHTRSVIILTIILTFAFNKLLNKILTREIILEEGLYSSHTVEFSLGVYGIILAIPAGLFSIWLIKLILNKRNIQPNPVDRAGSFKWHRIYGTVIGFIIFFITIEYTFNGSLDADHVGEAIIQLGIVIGLPGILAILSAKIINKVMIQKEPSNSGNGNSRNSNSMRGLQTPPLWESHLMQEADRQQQERKRKEEADFADKQRLQAEAQRLEQIRKEEADFANKQRLQAEAQWQAKKRQEEADFAKRRAIEQAQYNSRTHYFQEKVNLANAKQREADAAAKRARKF</sequence>
<accession>A0A1H0E8Z1</accession>
<keyword evidence="4" id="KW-1185">Reference proteome</keyword>
<keyword evidence="2" id="KW-0812">Transmembrane</keyword>
<reference evidence="4" key="1">
    <citation type="submission" date="2016-10" db="EMBL/GenBank/DDBJ databases">
        <authorList>
            <person name="Varghese N."/>
            <person name="Submissions S."/>
        </authorList>
    </citation>
    <scope>NUCLEOTIDE SEQUENCE [LARGE SCALE GENOMIC DNA]</scope>
    <source>
        <strain evidence="4">CGMCC 1.10369</strain>
    </source>
</reference>
<evidence type="ECO:0000313" key="3">
    <source>
        <dbReference type="EMBL" id="SDN78756.1"/>
    </source>
</evidence>